<dbReference type="Pfam" id="PF00196">
    <property type="entry name" value="GerE"/>
    <property type="match status" value="1"/>
</dbReference>
<dbReference type="SUPFAM" id="SSF46894">
    <property type="entry name" value="C-terminal effector domain of the bipartite response regulators"/>
    <property type="match status" value="1"/>
</dbReference>
<sequence>MVIRVALVNDYEVVVHGLDTMLRSYRDTVAVVELDAGTTVGESVDIAMYDTFANPRGDREEIRRLTANPRVGKVAVYSWNLDPSLVTAALSSGASGYLSKALPAGELAAALTAVHDGVQVRPARAEGRTSAIVGGDWPGREEGLSAREAEVLALITRGLSNQQIADRAHLSINSVKTYIRSCYRRIGVSNRTHAVLWGIEHGFRPTRQPGSER</sequence>
<reference evidence="5 6" key="1">
    <citation type="submission" date="2016-10" db="EMBL/GenBank/DDBJ databases">
        <authorList>
            <person name="de Groot N.N."/>
        </authorList>
    </citation>
    <scope>NUCLEOTIDE SEQUENCE [LARGE SCALE GENOMIC DNA]</scope>
    <source>
        <strain evidence="5 6">DSM 21800</strain>
    </source>
</reference>
<evidence type="ECO:0000313" key="5">
    <source>
        <dbReference type="EMBL" id="SDR96223.1"/>
    </source>
</evidence>
<feature type="modified residue" description="4-aspartylphosphate" evidence="2">
    <location>
        <position position="50"/>
    </location>
</feature>
<evidence type="ECO:0000259" key="4">
    <source>
        <dbReference type="PROSITE" id="PS50110"/>
    </source>
</evidence>
<dbReference type="GO" id="GO:0006355">
    <property type="term" value="P:regulation of DNA-templated transcription"/>
    <property type="evidence" value="ECO:0007669"/>
    <property type="project" value="InterPro"/>
</dbReference>
<protein>
    <submittedName>
        <fullName evidence="5">DNA-binding response regulator, NarL/FixJ family, contains REC and HTH domains</fullName>
    </submittedName>
</protein>
<dbReference type="SMART" id="SM00421">
    <property type="entry name" value="HTH_LUXR"/>
    <property type="match status" value="1"/>
</dbReference>
<dbReference type="PROSITE" id="PS50110">
    <property type="entry name" value="RESPONSE_REGULATORY"/>
    <property type="match status" value="1"/>
</dbReference>
<dbReference type="InterPro" id="IPR001789">
    <property type="entry name" value="Sig_transdc_resp-reg_receiver"/>
</dbReference>
<feature type="domain" description="Response regulatory" evidence="4">
    <location>
        <begin position="4"/>
        <end position="115"/>
    </location>
</feature>
<organism evidence="5 6">
    <name type="scientific">Microlunatus soli</name>
    <dbReference type="NCBI Taxonomy" id="630515"/>
    <lineage>
        <taxon>Bacteria</taxon>
        <taxon>Bacillati</taxon>
        <taxon>Actinomycetota</taxon>
        <taxon>Actinomycetes</taxon>
        <taxon>Propionibacteriales</taxon>
        <taxon>Propionibacteriaceae</taxon>
        <taxon>Microlunatus</taxon>
    </lineage>
</organism>
<dbReference type="InterPro" id="IPR039420">
    <property type="entry name" value="WalR-like"/>
</dbReference>
<dbReference type="PANTHER" id="PTHR43214">
    <property type="entry name" value="TWO-COMPONENT RESPONSE REGULATOR"/>
    <property type="match status" value="1"/>
</dbReference>
<dbReference type="InterPro" id="IPR036388">
    <property type="entry name" value="WH-like_DNA-bd_sf"/>
</dbReference>
<dbReference type="PRINTS" id="PR00038">
    <property type="entry name" value="HTHLUXR"/>
</dbReference>
<dbReference type="AlphaFoldDB" id="A0A1H1NB91"/>
<dbReference type="CDD" id="cd06170">
    <property type="entry name" value="LuxR_C_like"/>
    <property type="match status" value="1"/>
</dbReference>
<dbReference type="PROSITE" id="PS50043">
    <property type="entry name" value="HTH_LUXR_2"/>
    <property type="match status" value="1"/>
</dbReference>
<dbReference type="GO" id="GO:0000160">
    <property type="term" value="P:phosphorelay signal transduction system"/>
    <property type="evidence" value="ECO:0007669"/>
    <property type="project" value="InterPro"/>
</dbReference>
<feature type="domain" description="HTH luxR-type" evidence="3">
    <location>
        <begin position="137"/>
        <end position="202"/>
    </location>
</feature>
<dbReference type="EMBL" id="LT629772">
    <property type="protein sequence ID" value="SDR96223.1"/>
    <property type="molecule type" value="Genomic_DNA"/>
</dbReference>
<proteinExistence type="predicted"/>
<dbReference type="InterPro" id="IPR011006">
    <property type="entry name" value="CheY-like_superfamily"/>
</dbReference>
<dbReference type="STRING" id="630515.SAMN04489812_0456"/>
<dbReference type="PANTHER" id="PTHR43214:SF43">
    <property type="entry name" value="TWO-COMPONENT RESPONSE REGULATOR"/>
    <property type="match status" value="1"/>
</dbReference>
<gene>
    <name evidence="5" type="ORF">SAMN04489812_0456</name>
</gene>
<dbReference type="SUPFAM" id="SSF52172">
    <property type="entry name" value="CheY-like"/>
    <property type="match status" value="1"/>
</dbReference>
<dbReference type="Gene3D" id="3.40.50.2300">
    <property type="match status" value="1"/>
</dbReference>
<keyword evidence="2" id="KW-0597">Phosphoprotein</keyword>
<evidence type="ECO:0000256" key="1">
    <source>
        <dbReference type="ARBA" id="ARBA00023125"/>
    </source>
</evidence>
<dbReference type="InterPro" id="IPR000792">
    <property type="entry name" value="Tscrpt_reg_LuxR_C"/>
</dbReference>
<dbReference type="Gene3D" id="1.10.10.10">
    <property type="entry name" value="Winged helix-like DNA-binding domain superfamily/Winged helix DNA-binding domain"/>
    <property type="match status" value="1"/>
</dbReference>
<dbReference type="GO" id="GO:0003677">
    <property type="term" value="F:DNA binding"/>
    <property type="evidence" value="ECO:0007669"/>
    <property type="project" value="UniProtKB-KW"/>
</dbReference>
<dbReference type="OrthoDB" id="9816529at2"/>
<dbReference type="Proteomes" id="UP000199103">
    <property type="component" value="Chromosome I"/>
</dbReference>
<name>A0A1H1NB91_9ACTN</name>
<keyword evidence="1 5" id="KW-0238">DNA-binding</keyword>
<dbReference type="RefSeq" id="WP_091519208.1">
    <property type="nucleotide sequence ID" value="NZ_LT629772.1"/>
</dbReference>
<evidence type="ECO:0000259" key="3">
    <source>
        <dbReference type="PROSITE" id="PS50043"/>
    </source>
</evidence>
<keyword evidence="6" id="KW-1185">Reference proteome</keyword>
<dbReference type="InterPro" id="IPR016032">
    <property type="entry name" value="Sig_transdc_resp-reg_C-effctor"/>
</dbReference>
<evidence type="ECO:0000256" key="2">
    <source>
        <dbReference type="PROSITE-ProRule" id="PRU00169"/>
    </source>
</evidence>
<accession>A0A1H1NB91</accession>
<evidence type="ECO:0000313" key="6">
    <source>
        <dbReference type="Proteomes" id="UP000199103"/>
    </source>
</evidence>